<sequence>MRNVYFIKNPDFPNISEIKSRISKYDFQVVKASAKEIDFMVVDNLKYSQQIQKRISKLESEHSLIKVTTKDFLKRFGFNPDERFIHWQQYPNFNPWNGEKVQIWNDEIVDLNF</sequence>
<organism evidence="1 2">
    <name type="scientific">Leuconostoc pseudomesenteroides</name>
    <dbReference type="NCBI Taxonomy" id="33968"/>
    <lineage>
        <taxon>Bacteria</taxon>
        <taxon>Bacillati</taxon>
        <taxon>Bacillota</taxon>
        <taxon>Bacilli</taxon>
        <taxon>Lactobacillales</taxon>
        <taxon>Lactobacillaceae</taxon>
        <taxon>Leuconostoc</taxon>
    </lineage>
</organism>
<accession>A0A1X0VBP5</accession>
<dbReference type="AlphaFoldDB" id="A0A1X0VBP5"/>
<gene>
    <name evidence="1" type="ORF">BMR96_08570</name>
</gene>
<evidence type="ECO:0000313" key="1">
    <source>
        <dbReference type="EMBL" id="ORI97162.1"/>
    </source>
</evidence>
<dbReference type="EMBL" id="MPLS01000040">
    <property type="protein sequence ID" value="ORI97162.1"/>
    <property type="molecule type" value="Genomic_DNA"/>
</dbReference>
<evidence type="ECO:0000313" key="2">
    <source>
        <dbReference type="Proteomes" id="UP000192288"/>
    </source>
</evidence>
<protein>
    <submittedName>
        <fullName evidence="1">Uncharacterized protein</fullName>
    </submittedName>
</protein>
<name>A0A1X0VBP5_LEUPS</name>
<dbReference type="STRING" id="33968.BMS77_09100"/>
<comment type="caution">
    <text evidence="1">The sequence shown here is derived from an EMBL/GenBank/DDBJ whole genome shotgun (WGS) entry which is preliminary data.</text>
</comment>
<dbReference type="RefSeq" id="WP_080519543.1">
    <property type="nucleotide sequence ID" value="NZ_MPLS01000040.1"/>
</dbReference>
<dbReference type="Proteomes" id="UP000192288">
    <property type="component" value="Unassembled WGS sequence"/>
</dbReference>
<proteinExistence type="predicted"/>
<reference evidence="1 2" key="1">
    <citation type="journal article" date="2017" name="Front. Microbiol.">
        <title>Genomic Characterization of Dairy Associated Leuconostoc Species and Diversity of Leuconostocs in Undefined Mixed Mesophilic Starter Cultures.</title>
        <authorList>
            <person name="Frantzen C.A."/>
            <person name="Kot W."/>
            <person name="Pedersen T.B."/>
            <person name="Ardo Y.M."/>
            <person name="Broadbent J.R."/>
            <person name="Neve H."/>
            <person name="Hansen L.H."/>
            <person name="Dal Bello F."/>
            <person name="Ostlie H.M."/>
            <person name="Kleppen H.P."/>
            <person name="Vogensen F.K."/>
            <person name="Holo H."/>
        </authorList>
    </citation>
    <scope>NUCLEOTIDE SEQUENCE [LARGE SCALE GENOMIC DNA]</scope>
    <source>
        <strain evidence="1 2">LMGCF08</strain>
    </source>
</reference>